<organism evidence="3 4">
    <name type="scientific">Staphylococcus condimenti</name>
    <dbReference type="NCBI Taxonomy" id="70255"/>
    <lineage>
        <taxon>Bacteria</taxon>
        <taxon>Bacillati</taxon>
        <taxon>Bacillota</taxon>
        <taxon>Bacilli</taxon>
        <taxon>Bacillales</taxon>
        <taxon>Staphylococcaceae</taxon>
        <taxon>Staphylococcus</taxon>
    </lineage>
</organism>
<accession>A0AB37H5Y0</accession>
<dbReference type="AlphaFoldDB" id="A0AB37H5Y0"/>
<dbReference type="PANTHER" id="PTHR34473:SF2">
    <property type="entry name" value="UPF0699 TRANSMEMBRANE PROTEIN YDBT"/>
    <property type="match status" value="1"/>
</dbReference>
<protein>
    <submittedName>
        <fullName evidence="3">PH domain-containing protein</fullName>
    </submittedName>
</protein>
<feature type="transmembrane region" description="Helical" evidence="1">
    <location>
        <begin position="7"/>
        <end position="30"/>
    </location>
</feature>
<keyword evidence="1" id="KW-0472">Membrane</keyword>
<evidence type="ECO:0000259" key="2">
    <source>
        <dbReference type="Pfam" id="PF03703"/>
    </source>
</evidence>
<feature type="domain" description="YdbS-like PH" evidence="2">
    <location>
        <begin position="71"/>
        <end position="146"/>
    </location>
</feature>
<dbReference type="Proteomes" id="UP000595942">
    <property type="component" value="Chromosome"/>
</dbReference>
<evidence type="ECO:0000313" key="3">
    <source>
        <dbReference type="EMBL" id="QQS84024.1"/>
    </source>
</evidence>
<feature type="transmembrane region" description="Helical" evidence="1">
    <location>
        <begin position="42"/>
        <end position="63"/>
    </location>
</feature>
<dbReference type="EMBL" id="CP068073">
    <property type="protein sequence ID" value="QQS84024.1"/>
    <property type="molecule type" value="Genomic_DNA"/>
</dbReference>
<dbReference type="InterPro" id="IPR005182">
    <property type="entry name" value="YdbS-like_PH"/>
</dbReference>
<evidence type="ECO:0000313" key="4">
    <source>
        <dbReference type="Proteomes" id="UP000595942"/>
    </source>
</evidence>
<keyword evidence="1" id="KW-0812">Transmembrane</keyword>
<keyword evidence="4" id="KW-1185">Reference proteome</keyword>
<dbReference type="KEGG" id="scv:A4G25_12280"/>
<proteinExistence type="predicted"/>
<name>A0AB37H5Y0_9STAP</name>
<sequence>MSPKGKKVLVIGAVIRTVIIAVCLIAALVIDHLWLHWLSDTPFKITCVIVAVLIAIQIIGDCIMRPWLMNRQHGYLLKTHSITVQEGMWFVKHLKIPLFRIQNVDIEEGWLMRKYQLATLNLSTAGGNAEIILIDKTTAQQIMNNIKHSSLNISEESEVGE</sequence>
<dbReference type="PANTHER" id="PTHR34473">
    <property type="entry name" value="UPF0699 TRANSMEMBRANE PROTEIN YDBS"/>
    <property type="match status" value="1"/>
</dbReference>
<keyword evidence="1" id="KW-1133">Transmembrane helix</keyword>
<gene>
    <name evidence="3" type="ORF">I6J05_06180</name>
</gene>
<evidence type="ECO:0000256" key="1">
    <source>
        <dbReference type="SAM" id="Phobius"/>
    </source>
</evidence>
<dbReference type="Pfam" id="PF03703">
    <property type="entry name" value="bPH_2"/>
    <property type="match status" value="1"/>
</dbReference>
<reference evidence="3 4" key="1">
    <citation type="submission" date="2021-01" db="EMBL/GenBank/DDBJ databases">
        <title>FDA dAtabase for Regulatory Grade micrObial Sequences (FDA-ARGOS): Supporting development and validation of Infectious Disease Dx tests.</title>
        <authorList>
            <person name="Sproer C."/>
            <person name="Gronow S."/>
            <person name="Severitt S."/>
            <person name="Schroder I."/>
            <person name="Tallon L."/>
            <person name="Sadzewicz L."/>
            <person name="Zhao X."/>
            <person name="Boylan J."/>
            <person name="Ott S."/>
            <person name="Bowen H."/>
            <person name="Vavikolanu K."/>
            <person name="Mehta A."/>
            <person name="Aluvathingal J."/>
            <person name="Nadendla S."/>
            <person name="Lowell S."/>
            <person name="Myers T."/>
            <person name="Yan Y."/>
            <person name="Sichtig H."/>
        </authorList>
    </citation>
    <scope>NUCLEOTIDE SEQUENCE [LARGE SCALE GENOMIC DNA]</scope>
    <source>
        <strain evidence="3 4">FDAARGOS_1148</strain>
    </source>
</reference>